<comment type="similarity">
    <text evidence="5">Belongs to the BI1 family.</text>
</comment>
<evidence type="ECO:0000256" key="5">
    <source>
        <dbReference type="RuleBase" id="RU004379"/>
    </source>
</evidence>
<dbReference type="AlphaFoldDB" id="A0AAJ6QZB0"/>
<protein>
    <submittedName>
        <fullName evidence="7">Growth hormone-inducible transmembrane protein</fullName>
    </submittedName>
</protein>
<dbReference type="KEGG" id="goe:100904732"/>
<evidence type="ECO:0000256" key="4">
    <source>
        <dbReference type="ARBA" id="ARBA00023136"/>
    </source>
</evidence>
<keyword evidence="3 5" id="KW-1133">Transmembrane helix</keyword>
<sequence>MLSASRLALSAVCRNSQNALLRTNPCARNFTQRSRLEKIVERRRSLKEVVAKPAGSTAFEIGKGAIAGGSLFGLGALCYYGLTFEPTSVSTRAAIWPEYVKERVRTTYAYFGGGLAITAASAAAIFRSPAAMNLVARNSIPAMIGSIVLIIGSNILVHSLPYEPGLNGKQLAWAGHSALMGAMVAPLCILGGPLLMRAAWYTAGVVGGLSAVACCAPSDKFMNMGGPLAVGLGVVFASSVGSAFLPPTTALGAGLYSMSMYGGLLLFSAFLLYDTQKIMRRAETHPQYGVVPYDPINNSISIYADTLNIFIRIAMLLGGGGSRKK</sequence>
<dbReference type="PANTHER" id="PTHR23291">
    <property type="entry name" value="BAX INHIBITOR-RELATED"/>
    <property type="match status" value="1"/>
</dbReference>
<keyword evidence="6" id="KW-1185">Reference proteome</keyword>
<proteinExistence type="inferred from homology"/>
<feature type="transmembrane region" description="Helical" evidence="5">
    <location>
        <begin position="198"/>
        <end position="216"/>
    </location>
</feature>
<name>A0AAJ6QZB0_9ACAR</name>
<dbReference type="CDD" id="cd10431">
    <property type="entry name" value="GHITM"/>
    <property type="match status" value="1"/>
</dbReference>
<dbReference type="GeneID" id="100904732"/>
<dbReference type="GO" id="GO:0005743">
    <property type="term" value="C:mitochondrial inner membrane"/>
    <property type="evidence" value="ECO:0007669"/>
    <property type="project" value="TreeGrafter"/>
</dbReference>
<evidence type="ECO:0000313" key="6">
    <source>
        <dbReference type="Proteomes" id="UP000694867"/>
    </source>
</evidence>
<feature type="transmembrane region" description="Helical" evidence="5">
    <location>
        <begin position="171"/>
        <end position="192"/>
    </location>
</feature>
<gene>
    <name evidence="7" type="primary">LOC100904732</name>
</gene>
<evidence type="ECO:0000313" key="7">
    <source>
        <dbReference type="RefSeq" id="XP_003748660.1"/>
    </source>
</evidence>
<evidence type="ECO:0000256" key="3">
    <source>
        <dbReference type="ARBA" id="ARBA00022989"/>
    </source>
</evidence>
<comment type="subcellular location">
    <subcellularLocation>
        <location evidence="1">Membrane</location>
        <topology evidence="1">Multi-pass membrane protein</topology>
    </subcellularLocation>
</comment>
<dbReference type="Pfam" id="PF01027">
    <property type="entry name" value="Bax1-I"/>
    <property type="match status" value="1"/>
</dbReference>
<accession>A0AAJ6QZB0</accession>
<dbReference type="PANTHER" id="PTHR23291:SF112">
    <property type="entry name" value="GROWTH HORMONE-INDUCIBLE TRANSMEMBRANE PROTEIN"/>
    <property type="match status" value="1"/>
</dbReference>
<feature type="transmembrane region" description="Helical" evidence="5">
    <location>
        <begin position="108"/>
        <end position="128"/>
    </location>
</feature>
<reference evidence="7" key="1">
    <citation type="submission" date="2025-08" db="UniProtKB">
        <authorList>
            <consortium name="RefSeq"/>
        </authorList>
    </citation>
    <scope>IDENTIFICATION</scope>
</reference>
<keyword evidence="2 5" id="KW-0812">Transmembrane</keyword>
<dbReference type="InterPro" id="IPR035871">
    <property type="entry name" value="GHITM"/>
</dbReference>
<evidence type="ECO:0000256" key="2">
    <source>
        <dbReference type="ARBA" id="ARBA00022692"/>
    </source>
</evidence>
<dbReference type="RefSeq" id="XP_003748660.1">
    <property type="nucleotide sequence ID" value="XM_003748612.1"/>
</dbReference>
<dbReference type="InterPro" id="IPR006214">
    <property type="entry name" value="Bax_inhibitor_1-related"/>
</dbReference>
<keyword evidence="4 5" id="KW-0472">Membrane</keyword>
<feature type="transmembrane region" description="Helical" evidence="5">
    <location>
        <begin position="251"/>
        <end position="273"/>
    </location>
</feature>
<evidence type="ECO:0000256" key="1">
    <source>
        <dbReference type="ARBA" id="ARBA00004141"/>
    </source>
</evidence>
<dbReference type="Proteomes" id="UP000694867">
    <property type="component" value="Unplaced"/>
</dbReference>
<feature type="transmembrane region" description="Helical" evidence="5">
    <location>
        <begin position="228"/>
        <end position="245"/>
    </location>
</feature>
<organism evidence="6 7">
    <name type="scientific">Galendromus occidentalis</name>
    <name type="common">western predatory mite</name>
    <dbReference type="NCBI Taxonomy" id="34638"/>
    <lineage>
        <taxon>Eukaryota</taxon>
        <taxon>Metazoa</taxon>
        <taxon>Ecdysozoa</taxon>
        <taxon>Arthropoda</taxon>
        <taxon>Chelicerata</taxon>
        <taxon>Arachnida</taxon>
        <taxon>Acari</taxon>
        <taxon>Parasitiformes</taxon>
        <taxon>Mesostigmata</taxon>
        <taxon>Gamasina</taxon>
        <taxon>Phytoseioidea</taxon>
        <taxon>Phytoseiidae</taxon>
        <taxon>Typhlodrominae</taxon>
        <taxon>Galendromus</taxon>
    </lineage>
</organism>
<feature type="transmembrane region" description="Helical" evidence="5">
    <location>
        <begin position="140"/>
        <end position="159"/>
    </location>
</feature>